<dbReference type="EMBL" id="AY228468">
    <property type="protein sequence ID" value="AAO74018.1"/>
    <property type="molecule type" value="Genomic_DNA"/>
</dbReference>
<dbReference type="RefSeq" id="NP_817169.1">
    <property type="nucleotide sequence ID" value="NC_004677.2"/>
</dbReference>
<reference evidence="1" key="1">
    <citation type="submission" date="2007-04" db="EMBL/GenBank/DDBJ databases">
        <authorList>
            <person name="Noh E.W."/>
            <person name="Lee J.S."/>
            <person name="Choi Y.I."/>
            <person name="Han M.S."/>
            <person name="Yi Y.S."/>
            <person name="Han S.U."/>
        </authorList>
    </citation>
    <scope>NUCLEOTIDE SEQUENCE</scope>
</reference>
<geneLocation type="chloroplast" evidence="1"/>
<dbReference type="AntiFam" id="ANF00015">
    <property type="entry name" value="tRNA translation"/>
</dbReference>
<dbReference type="GeneID" id="1450728"/>
<proteinExistence type="predicted"/>
<accession>Q85X45</accession>
<organism evidence="1">
    <name type="scientific">Pinus koraiensis</name>
    <name type="common">Korean pine</name>
    <dbReference type="NCBI Taxonomy" id="88728"/>
    <lineage>
        <taxon>Eukaryota</taxon>
        <taxon>Viridiplantae</taxon>
        <taxon>Streptophyta</taxon>
        <taxon>Embryophyta</taxon>
        <taxon>Tracheophyta</taxon>
        <taxon>Spermatophyta</taxon>
        <taxon>Pinopsida</taxon>
        <taxon>Pinidae</taxon>
        <taxon>Conifers I</taxon>
        <taxon>Pinales</taxon>
        <taxon>Pinaceae</taxon>
        <taxon>Pinus</taxon>
        <taxon>Pinus subgen. Strobus</taxon>
    </lineage>
</organism>
<protein>
    <submittedName>
        <fullName evidence="1">ORF64a</fullName>
    </submittedName>
</protein>
<keyword evidence="1" id="KW-0150">Chloroplast</keyword>
<keyword evidence="1" id="KW-0934">Plastid</keyword>
<name>Q85X45_PINKO</name>
<evidence type="ECO:0000313" key="1">
    <source>
        <dbReference type="EMBL" id="AAO74018.1"/>
    </source>
</evidence>
<dbReference type="AlphaFoldDB" id="Q85X45"/>
<sequence>MIHSLGIFNLKTFNYFIVPGSMPEWLMRTDCKSVGNMPTLVQIQLDPTNIINTNLSVWLSSCQS</sequence>